<evidence type="ECO:0008006" key="3">
    <source>
        <dbReference type="Google" id="ProtNLM"/>
    </source>
</evidence>
<dbReference type="AlphaFoldDB" id="A0A0F4R091"/>
<evidence type="ECO:0000313" key="1">
    <source>
        <dbReference type="EMBL" id="KJZ13361.1"/>
    </source>
</evidence>
<sequence length="85" mass="9348">MMTKGLGLSVIMGLLAGCQGQFSTQAGGVIVTCEHNERACVQRCQDDYVSADPLQARCIQRCYEQANQCRVSAPAERKTIPPEWE</sequence>
<accession>A0A0F4R091</accession>
<dbReference type="PROSITE" id="PS51257">
    <property type="entry name" value="PROKAR_LIPOPROTEIN"/>
    <property type="match status" value="1"/>
</dbReference>
<reference evidence="1 2" key="1">
    <citation type="journal article" date="2015" name="BMC Genomics">
        <title>Genome mining reveals unlocked bioactive potential of marine Gram-negative bacteria.</title>
        <authorList>
            <person name="Machado H."/>
            <person name="Sonnenschein E.C."/>
            <person name="Melchiorsen J."/>
            <person name="Gram L."/>
        </authorList>
    </citation>
    <scope>NUCLEOTIDE SEQUENCE [LARGE SCALE GENOMIC DNA]</scope>
    <source>
        <strain evidence="1 2">S2471</strain>
    </source>
</reference>
<dbReference type="OrthoDB" id="6293815at2"/>
<evidence type="ECO:0000313" key="2">
    <source>
        <dbReference type="Proteomes" id="UP000033452"/>
    </source>
</evidence>
<proteinExistence type="predicted"/>
<keyword evidence="2" id="KW-1185">Reference proteome</keyword>
<dbReference type="PATRIC" id="fig|43658.5.peg.41"/>
<comment type="caution">
    <text evidence="1">The sequence shown here is derived from an EMBL/GenBank/DDBJ whole genome shotgun (WGS) entry which is preliminary data.</text>
</comment>
<name>A0A0F4R091_9GAMM</name>
<dbReference type="EMBL" id="JXYA01000001">
    <property type="protein sequence ID" value="KJZ13361.1"/>
    <property type="molecule type" value="Genomic_DNA"/>
</dbReference>
<protein>
    <recommendedName>
        <fullName evidence="3">Lipoprotein</fullName>
    </recommendedName>
</protein>
<dbReference type="RefSeq" id="WP_046002955.1">
    <property type="nucleotide sequence ID" value="NZ_JXYA01000001.1"/>
</dbReference>
<gene>
    <name evidence="1" type="ORF">TW77_00215</name>
</gene>
<organism evidence="1 2">
    <name type="scientific">Pseudoalteromonas rubra</name>
    <dbReference type="NCBI Taxonomy" id="43658"/>
    <lineage>
        <taxon>Bacteria</taxon>
        <taxon>Pseudomonadati</taxon>
        <taxon>Pseudomonadota</taxon>
        <taxon>Gammaproteobacteria</taxon>
        <taxon>Alteromonadales</taxon>
        <taxon>Pseudoalteromonadaceae</taxon>
        <taxon>Pseudoalteromonas</taxon>
    </lineage>
</organism>
<dbReference type="Proteomes" id="UP000033452">
    <property type="component" value="Unassembled WGS sequence"/>
</dbReference>